<feature type="domain" description="Integrase catalytic" evidence="2">
    <location>
        <begin position="74"/>
        <end position="235"/>
    </location>
</feature>
<dbReference type="InterPro" id="IPR036397">
    <property type="entry name" value="RNaseH_sf"/>
</dbReference>
<evidence type="ECO:0000259" key="2">
    <source>
        <dbReference type="PROSITE" id="PS50994"/>
    </source>
</evidence>
<dbReference type="InterPro" id="IPR001584">
    <property type="entry name" value="Integrase_cat-core"/>
</dbReference>
<dbReference type="GO" id="GO:0015074">
    <property type="term" value="P:DNA integration"/>
    <property type="evidence" value="ECO:0007669"/>
    <property type="project" value="InterPro"/>
</dbReference>
<sequence>MLDDPPAASLTTCALTYTWSPSVPLAVVAIQNISTDLSLLDDIRKGYKSDEFTRQLTKDIRAGSINGAKWNMACYMLAFDIVALSFIGPLPEEDGKDTILTITDLLRADIHIIATHSSYTTLQVATILFNDWYCENGLMLQLISDQDPLFTSEVWTALHKLTGIKLNMSTAYHSQTNGSSEHTNKTVNQALSYHVNNNQKGWSKTLPCICFAIMNTTIPTTHSPLIPHTVVPTPTPADIEAQQIIDKLQTNICKAHDCLLAAKIRWAYHANLHQGPEEVYAVRDLVMLSTEHCQHNYKCKGKKHVAKFMPRHDGPYTIICTFPEKSEYTLHLPNNPQTFPGFHTSLLKCWIPNDLTKFPDRELMLPSAITTADGTKENFINKIVNCRCQG</sequence>
<dbReference type="GO" id="GO:0003723">
    <property type="term" value="F:RNA binding"/>
    <property type="evidence" value="ECO:0007669"/>
    <property type="project" value="UniProtKB-KW"/>
</dbReference>
<keyword evidence="4" id="KW-1185">Reference proteome</keyword>
<dbReference type="PANTHER" id="PTHR37984:SF5">
    <property type="entry name" value="PROTEIN NYNRIN-LIKE"/>
    <property type="match status" value="1"/>
</dbReference>
<dbReference type="AlphaFoldDB" id="A0A0C9UK81"/>
<gene>
    <name evidence="3" type="ORF">M422DRAFT_253298</name>
</gene>
<dbReference type="PROSITE" id="PS50994">
    <property type="entry name" value="INTEGRASE"/>
    <property type="match status" value="1"/>
</dbReference>
<dbReference type="SUPFAM" id="SSF53098">
    <property type="entry name" value="Ribonuclease H-like"/>
    <property type="match status" value="1"/>
</dbReference>
<dbReference type="GO" id="GO:0005634">
    <property type="term" value="C:nucleus"/>
    <property type="evidence" value="ECO:0007669"/>
    <property type="project" value="UniProtKB-ARBA"/>
</dbReference>
<proteinExistence type="predicted"/>
<evidence type="ECO:0000313" key="4">
    <source>
        <dbReference type="Proteomes" id="UP000054279"/>
    </source>
</evidence>
<dbReference type="EMBL" id="KN837123">
    <property type="protein sequence ID" value="KIJ43418.1"/>
    <property type="molecule type" value="Genomic_DNA"/>
</dbReference>
<dbReference type="InterPro" id="IPR012337">
    <property type="entry name" value="RNaseH-like_sf"/>
</dbReference>
<keyword evidence="1" id="KW-0694">RNA-binding</keyword>
<dbReference type="OrthoDB" id="3268967at2759"/>
<protein>
    <recommendedName>
        <fullName evidence="2">Integrase catalytic domain-containing protein</fullName>
    </recommendedName>
</protein>
<name>A0A0C9UK81_SPHS4</name>
<organism evidence="3 4">
    <name type="scientific">Sphaerobolus stellatus (strain SS14)</name>
    <dbReference type="NCBI Taxonomy" id="990650"/>
    <lineage>
        <taxon>Eukaryota</taxon>
        <taxon>Fungi</taxon>
        <taxon>Dikarya</taxon>
        <taxon>Basidiomycota</taxon>
        <taxon>Agaricomycotina</taxon>
        <taxon>Agaricomycetes</taxon>
        <taxon>Phallomycetidae</taxon>
        <taxon>Geastrales</taxon>
        <taxon>Sphaerobolaceae</taxon>
        <taxon>Sphaerobolus</taxon>
    </lineage>
</organism>
<dbReference type="InterPro" id="IPR050951">
    <property type="entry name" value="Retrovirus_Pol_polyprotein"/>
</dbReference>
<dbReference type="HOGENOM" id="CLU_708176_0_0_1"/>
<reference evidence="3 4" key="1">
    <citation type="submission" date="2014-06" db="EMBL/GenBank/DDBJ databases">
        <title>Evolutionary Origins and Diversification of the Mycorrhizal Mutualists.</title>
        <authorList>
            <consortium name="DOE Joint Genome Institute"/>
            <consortium name="Mycorrhizal Genomics Consortium"/>
            <person name="Kohler A."/>
            <person name="Kuo A."/>
            <person name="Nagy L.G."/>
            <person name="Floudas D."/>
            <person name="Copeland A."/>
            <person name="Barry K.W."/>
            <person name="Cichocki N."/>
            <person name="Veneault-Fourrey C."/>
            <person name="LaButti K."/>
            <person name="Lindquist E.A."/>
            <person name="Lipzen A."/>
            <person name="Lundell T."/>
            <person name="Morin E."/>
            <person name="Murat C."/>
            <person name="Riley R."/>
            <person name="Ohm R."/>
            <person name="Sun H."/>
            <person name="Tunlid A."/>
            <person name="Henrissat B."/>
            <person name="Grigoriev I.V."/>
            <person name="Hibbett D.S."/>
            <person name="Martin F."/>
        </authorList>
    </citation>
    <scope>NUCLEOTIDE SEQUENCE [LARGE SCALE GENOMIC DNA]</scope>
    <source>
        <strain evidence="3 4">SS14</strain>
    </source>
</reference>
<evidence type="ECO:0000256" key="1">
    <source>
        <dbReference type="ARBA" id="ARBA00022884"/>
    </source>
</evidence>
<dbReference type="Gene3D" id="3.30.420.10">
    <property type="entry name" value="Ribonuclease H-like superfamily/Ribonuclease H"/>
    <property type="match status" value="1"/>
</dbReference>
<dbReference type="PANTHER" id="PTHR37984">
    <property type="entry name" value="PROTEIN CBG26694"/>
    <property type="match status" value="1"/>
</dbReference>
<dbReference type="Proteomes" id="UP000054279">
    <property type="component" value="Unassembled WGS sequence"/>
</dbReference>
<evidence type="ECO:0000313" key="3">
    <source>
        <dbReference type="EMBL" id="KIJ43418.1"/>
    </source>
</evidence>
<accession>A0A0C9UK81</accession>